<gene>
    <name evidence="1" type="ORF">E0H26_01560</name>
</gene>
<dbReference type="AlphaFoldDB" id="A0A4R0GRE9"/>
<evidence type="ECO:0000313" key="2">
    <source>
        <dbReference type="Proteomes" id="UP000292274"/>
    </source>
</evidence>
<dbReference type="RefSeq" id="WP_131299915.1">
    <property type="nucleotide sequence ID" value="NZ_SJJR01000001.1"/>
</dbReference>
<reference evidence="1 2" key="1">
    <citation type="submission" date="2019-02" db="EMBL/GenBank/DDBJ databases">
        <title>Jishengella sp. nov., isolated from a root of Zingiber montanum.</title>
        <authorList>
            <person name="Kuncharoen N."/>
            <person name="Kudo T."/>
            <person name="Masahiro Y."/>
            <person name="Ohkuma M."/>
            <person name="Tanasupawat S."/>
        </authorList>
    </citation>
    <scope>NUCLEOTIDE SEQUENCE [LARGE SCALE GENOMIC DNA]</scope>
    <source>
        <strain evidence="1 2">PLAI 1-1</strain>
    </source>
</reference>
<sequence>MTAIAVGLVCLLVLGLGLVVHVFGRVFEGDTRPTLTNDIVVGTWRGADDCTFTFNADGTFVARNVPVSLFNPPGTTAPADVARGEWELTAAIEDPGGRLATVQLGFETVGEQGQVGIHFSTRLRSNTVDGEPVLYWFNGDPDLNRRFILEKD</sequence>
<dbReference type="EMBL" id="SJJR01000001">
    <property type="protein sequence ID" value="TCC00405.1"/>
    <property type="molecule type" value="Genomic_DNA"/>
</dbReference>
<protein>
    <submittedName>
        <fullName evidence="1">Uncharacterized protein</fullName>
    </submittedName>
</protein>
<evidence type="ECO:0000313" key="1">
    <source>
        <dbReference type="EMBL" id="TCC00405.1"/>
    </source>
</evidence>
<accession>A0A4R0GRE9</accession>
<dbReference type="OrthoDB" id="3393054at2"/>
<comment type="caution">
    <text evidence="1">The sequence shown here is derived from an EMBL/GenBank/DDBJ whole genome shotgun (WGS) entry which is preliminary data.</text>
</comment>
<keyword evidence="2" id="KW-1185">Reference proteome</keyword>
<dbReference type="Proteomes" id="UP000292274">
    <property type="component" value="Unassembled WGS sequence"/>
</dbReference>
<name>A0A4R0GRE9_9ACTN</name>
<organism evidence="1 2">
    <name type="scientific">Micromonospora zingiberis</name>
    <dbReference type="NCBI Taxonomy" id="2053011"/>
    <lineage>
        <taxon>Bacteria</taxon>
        <taxon>Bacillati</taxon>
        <taxon>Actinomycetota</taxon>
        <taxon>Actinomycetes</taxon>
        <taxon>Micromonosporales</taxon>
        <taxon>Micromonosporaceae</taxon>
        <taxon>Micromonospora</taxon>
    </lineage>
</organism>
<proteinExistence type="predicted"/>